<proteinExistence type="predicted"/>
<dbReference type="PANTHER" id="PTHR21340:SF0">
    <property type="entry name" value="BIS(5'-NUCLEOSYL)-TETRAPHOSPHATASE [ASYMMETRICAL]"/>
    <property type="match status" value="1"/>
</dbReference>
<dbReference type="SUPFAM" id="SSF55811">
    <property type="entry name" value="Nudix"/>
    <property type="match status" value="1"/>
</dbReference>
<reference evidence="3 4" key="1">
    <citation type="journal article" date="2015" name="Genome Announc.">
        <title>Complete Genome Sequence of Citrobacter freundii Myophage Moon.</title>
        <authorList>
            <person name="Edwards G.B."/>
            <person name="Luna A.J."/>
            <person name="Hernandez A.C."/>
            <person name="Kuty Everett G.F."/>
        </authorList>
    </citation>
    <scope>NUCLEOTIDE SEQUENCE [LARGE SCALE GENOMIC DNA]</scope>
</reference>
<evidence type="ECO:0000259" key="2">
    <source>
        <dbReference type="PROSITE" id="PS51462"/>
    </source>
</evidence>
<dbReference type="Gene3D" id="3.90.79.10">
    <property type="entry name" value="Nucleoside Triphosphate Pyrophosphohydrolase"/>
    <property type="match status" value="1"/>
</dbReference>
<accession>A0A0A0YVI0</accession>
<dbReference type="InterPro" id="IPR051325">
    <property type="entry name" value="Nudix_hydrolase_domain"/>
</dbReference>
<dbReference type="InterPro" id="IPR015797">
    <property type="entry name" value="NUDIX_hydrolase-like_dom_sf"/>
</dbReference>
<name>A0A0A0YVI0_9CAUD</name>
<dbReference type="Pfam" id="PF00293">
    <property type="entry name" value="NUDIX"/>
    <property type="match status" value="1"/>
</dbReference>
<dbReference type="InterPro" id="IPR020476">
    <property type="entry name" value="Nudix_hydrolase"/>
</dbReference>
<dbReference type="PRINTS" id="PR00502">
    <property type="entry name" value="NUDIXFAMILY"/>
</dbReference>
<dbReference type="Proteomes" id="UP000030323">
    <property type="component" value="Segment"/>
</dbReference>
<dbReference type="GeneID" id="24721733"/>
<feature type="domain" description="Nudix hydrolase" evidence="2">
    <location>
        <begin position="4"/>
        <end position="148"/>
    </location>
</feature>
<evidence type="ECO:0000313" key="3">
    <source>
        <dbReference type="EMBL" id="AIX12105.1"/>
    </source>
</evidence>
<dbReference type="PANTHER" id="PTHR21340">
    <property type="entry name" value="DIADENOSINE 5,5-P1,P4-TETRAPHOSPHATE PYROPHOSPHOHYDROLASE MUTT"/>
    <property type="match status" value="1"/>
</dbReference>
<dbReference type="RefSeq" id="YP_009146567.1">
    <property type="nucleotide sequence ID" value="NC_027331.1"/>
</dbReference>
<keyword evidence="4" id="KW-1185">Reference proteome</keyword>
<sequence length="153" mass="17291">MTKKKELSAGILFFTKDSRLFMGRVTNSGLGGGPSRWDIPKGHVEEGETPKQAAIRECQEETGFTDYDQGLLYDLGQHDYASNKDIHLFVYPIPMDHSQFKDCVCTAYHTAEDGTTFPEIDAFALIKPEQWCYVMGPSLFNVMQKLFPSLAKR</sequence>
<evidence type="ECO:0000313" key="4">
    <source>
        <dbReference type="Proteomes" id="UP000030323"/>
    </source>
</evidence>
<dbReference type="GO" id="GO:0004081">
    <property type="term" value="F:bis(5'-nucleosyl)-tetraphosphatase (asymmetrical) activity"/>
    <property type="evidence" value="ECO:0007669"/>
    <property type="project" value="TreeGrafter"/>
</dbReference>
<dbReference type="EMBL" id="KM236240">
    <property type="protein sequence ID" value="AIX12105.1"/>
    <property type="molecule type" value="Genomic_DNA"/>
</dbReference>
<dbReference type="GO" id="GO:0006167">
    <property type="term" value="P:AMP biosynthetic process"/>
    <property type="evidence" value="ECO:0007669"/>
    <property type="project" value="TreeGrafter"/>
</dbReference>
<dbReference type="PROSITE" id="PS51462">
    <property type="entry name" value="NUDIX"/>
    <property type="match status" value="1"/>
</dbReference>
<dbReference type="KEGG" id="vg:24721733"/>
<dbReference type="GO" id="GO:0006754">
    <property type="term" value="P:ATP biosynthetic process"/>
    <property type="evidence" value="ECO:0007669"/>
    <property type="project" value="TreeGrafter"/>
</dbReference>
<organism evidence="3 4">
    <name type="scientific">Citrobacter phage Moon</name>
    <dbReference type="NCBI Taxonomy" id="1540095"/>
    <lineage>
        <taxon>Viruses</taxon>
        <taxon>Duplodnaviria</taxon>
        <taxon>Heunggongvirae</taxon>
        <taxon>Uroviricota</taxon>
        <taxon>Caudoviricetes</taxon>
        <taxon>Pantevenvirales</taxon>
        <taxon>Straboviridae</taxon>
        <taxon>Tevenvirinae</taxon>
        <taxon>Moonvirus</taxon>
        <taxon>Moonvirus moon</taxon>
    </lineage>
</organism>
<protein>
    <submittedName>
        <fullName evidence="3">Nudix hydrolase</fullName>
    </submittedName>
</protein>
<dbReference type="CDD" id="cd02883">
    <property type="entry name" value="NUDIX_Hydrolase"/>
    <property type="match status" value="1"/>
</dbReference>
<keyword evidence="1 3" id="KW-0378">Hydrolase</keyword>
<evidence type="ECO:0000256" key="1">
    <source>
        <dbReference type="ARBA" id="ARBA00022801"/>
    </source>
</evidence>
<gene>
    <name evidence="3" type="ORF">CPT_Moon134</name>
</gene>
<dbReference type="InterPro" id="IPR000086">
    <property type="entry name" value="NUDIX_hydrolase_dom"/>
</dbReference>